<sequence length="388" mass="39902">MRRLALGGIAAIAIMAGCGGGEREGAPPPPREATTTSPAPRHDPRFVAQCTAGEPTRFASGLSRVRGVAIAVGDTSQMIVVDADAGSVSAIASRVVEGAAPQPIAMPGAEGLFALEAIDGERFVVITRGACPEGHEATHCLAARLLGPDAGVRSEAVIIELPGALRTVRVGASGDAVWIARTSAGPQPELDRIAAGEGSLEVTTRALGDGIDAREQATEILGLAVSGGSWAVLWRHGAAEDATSGVVLSTQLDEHDVEALHEALVLESFQWYAGALSVIAAFEFARPIFVRIGADGEVRGDVRAVPPGEAPPQPFATRRTAAIVGGGERLELEVRDGAGDAIAPRVAIEGAFVADVARRADGFVVAYARRDGGLAIETRDVRCAAASR</sequence>
<reference evidence="2 3" key="1">
    <citation type="submission" date="2015-03" db="EMBL/GenBank/DDBJ databases">
        <title>Genome assembly of Sandaracinus amylolyticus DSM 53668.</title>
        <authorList>
            <person name="Sharma G."/>
            <person name="Subramanian S."/>
        </authorList>
    </citation>
    <scope>NUCLEOTIDE SEQUENCE [LARGE SCALE GENOMIC DNA]</scope>
    <source>
        <strain evidence="2 3">DSM 53668</strain>
    </source>
</reference>
<dbReference type="Proteomes" id="UP000034883">
    <property type="component" value="Chromosome"/>
</dbReference>
<proteinExistence type="predicted"/>
<evidence type="ECO:0000313" key="2">
    <source>
        <dbReference type="EMBL" id="AKF08317.1"/>
    </source>
</evidence>
<feature type="region of interest" description="Disordered" evidence="1">
    <location>
        <begin position="19"/>
        <end position="43"/>
    </location>
</feature>
<keyword evidence="3" id="KW-1185">Reference proteome</keyword>
<name>A0A0F6W608_9BACT</name>
<organism evidence="2 3">
    <name type="scientific">Sandaracinus amylolyticus</name>
    <dbReference type="NCBI Taxonomy" id="927083"/>
    <lineage>
        <taxon>Bacteria</taxon>
        <taxon>Pseudomonadati</taxon>
        <taxon>Myxococcota</taxon>
        <taxon>Polyangia</taxon>
        <taxon>Polyangiales</taxon>
        <taxon>Sandaracinaceae</taxon>
        <taxon>Sandaracinus</taxon>
    </lineage>
</organism>
<evidence type="ECO:0008006" key="4">
    <source>
        <dbReference type="Google" id="ProtNLM"/>
    </source>
</evidence>
<dbReference type="RefSeq" id="WP_053235476.1">
    <property type="nucleotide sequence ID" value="NZ_CP011125.1"/>
</dbReference>
<gene>
    <name evidence="2" type="ORF">DB32_005466</name>
</gene>
<dbReference type="KEGG" id="samy:DB32_005466"/>
<dbReference type="EMBL" id="CP011125">
    <property type="protein sequence ID" value="AKF08317.1"/>
    <property type="molecule type" value="Genomic_DNA"/>
</dbReference>
<evidence type="ECO:0000313" key="3">
    <source>
        <dbReference type="Proteomes" id="UP000034883"/>
    </source>
</evidence>
<dbReference type="PROSITE" id="PS51257">
    <property type="entry name" value="PROKAR_LIPOPROTEIN"/>
    <property type="match status" value="1"/>
</dbReference>
<protein>
    <recommendedName>
        <fullName evidence="4">Lipoprotein</fullName>
    </recommendedName>
</protein>
<dbReference type="STRING" id="927083.DB32_005466"/>
<dbReference type="AlphaFoldDB" id="A0A0F6W608"/>
<accession>A0A0F6W608</accession>
<evidence type="ECO:0000256" key="1">
    <source>
        <dbReference type="SAM" id="MobiDB-lite"/>
    </source>
</evidence>